<dbReference type="EMBL" id="BMXF01000002">
    <property type="protein sequence ID" value="GHB72469.1"/>
    <property type="molecule type" value="Genomic_DNA"/>
</dbReference>
<dbReference type="AlphaFoldDB" id="A0A8J3D9J8"/>
<evidence type="ECO:0000313" key="1">
    <source>
        <dbReference type="EMBL" id="GHB72469.1"/>
    </source>
</evidence>
<comment type="caution">
    <text evidence="1">The sequence shown here is derived from an EMBL/GenBank/DDBJ whole genome shotgun (WGS) entry which is preliminary data.</text>
</comment>
<gene>
    <name evidence="1" type="ORF">GCM10007390_28160</name>
</gene>
<sequence length="158" mass="17510">MNSSKISFIFAGVLGVILSASPVDSFSYNTNADTSAKAQLLHKGTEVQFSSYIQENLTRFSKKDEWKTVEKIVTTYSQSPSKLLSSSVADQQAFTVAAKTLAKKLNRQKDEKAEQWSRNLTKTVNNIQVIWNFDLDSLTPKAIETPLYVAPADVKSAI</sequence>
<name>A0A8J3D9J8_9BACT</name>
<organism evidence="1 2">
    <name type="scientific">Persicitalea jodogahamensis</name>
    <dbReference type="NCBI Taxonomy" id="402147"/>
    <lineage>
        <taxon>Bacteria</taxon>
        <taxon>Pseudomonadati</taxon>
        <taxon>Bacteroidota</taxon>
        <taxon>Cytophagia</taxon>
        <taxon>Cytophagales</taxon>
        <taxon>Spirosomataceae</taxon>
        <taxon>Persicitalea</taxon>
    </lineage>
</organism>
<evidence type="ECO:0000313" key="2">
    <source>
        <dbReference type="Proteomes" id="UP000598271"/>
    </source>
</evidence>
<reference evidence="1 2" key="1">
    <citation type="journal article" date="2014" name="Int. J. Syst. Evol. Microbiol.">
        <title>Complete genome sequence of Corynebacterium casei LMG S-19264T (=DSM 44701T), isolated from a smear-ripened cheese.</title>
        <authorList>
            <consortium name="US DOE Joint Genome Institute (JGI-PGF)"/>
            <person name="Walter F."/>
            <person name="Albersmeier A."/>
            <person name="Kalinowski J."/>
            <person name="Ruckert C."/>
        </authorList>
    </citation>
    <scope>NUCLEOTIDE SEQUENCE [LARGE SCALE GENOMIC DNA]</scope>
    <source>
        <strain evidence="1 2">KCTC 12866</strain>
    </source>
</reference>
<keyword evidence="2" id="KW-1185">Reference proteome</keyword>
<dbReference type="Proteomes" id="UP000598271">
    <property type="component" value="Unassembled WGS sequence"/>
</dbReference>
<protein>
    <submittedName>
        <fullName evidence="1">Uncharacterized protein</fullName>
    </submittedName>
</protein>
<proteinExistence type="predicted"/>
<dbReference type="RefSeq" id="WP_189565097.1">
    <property type="nucleotide sequence ID" value="NZ_BMXF01000002.1"/>
</dbReference>
<accession>A0A8J3D9J8</accession>